<keyword evidence="2" id="KW-1185">Reference proteome</keyword>
<protein>
    <submittedName>
        <fullName evidence="1">Uncharacterized protein</fullName>
    </submittedName>
</protein>
<name>A0A248JM08_9PROT</name>
<accession>A0A248JM08</accession>
<organism evidence="1 2">
    <name type="scientific">Nitrospirillum viridazoti CBAmc</name>
    <dbReference type="NCBI Taxonomy" id="1441467"/>
    <lineage>
        <taxon>Bacteria</taxon>
        <taxon>Pseudomonadati</taxon>
        <taxon>Pseudomonadota</taxon>
        <taxon>Alphaproteobacteria</taxon>
        <taxon>Rhodospirillales</taxon>
        <taxon>Azospirillaceae</taxon>
        <taxon>Nitrospirillum</taxon>
        <taxon>Nitrospirillum viridazoti</taxon>
    </lineage>
</organism>
<dbReference type="RefSeq" id="WP_088870659.1">
    <property type="nucleotide sequence ID" value="NZ_CP022110.1"/>
</dbReference>
<evidence type="ECO:0000313" key="1">
    <source>
        <dbReference type="EMBL" id="ASG19679.1"/>
    </source>
</evidence>
<proteinExistence type="predicted"/>
<reference evidence="1 2" key="1">
    <citation type="submission" date="2017-06" db="EMBL/GenBank/DDBJ databases">
        <title>Complete genome sequence of Nitrospirillum amazonense strain CBAmC, an endophytic nitrogen-fixing and plant growth-promoting bacterium, isolated from sugarcane.</title>
        <authorList>
            <person name="Schwab S."/>
            <person name="dos Santos Teixeira K.R."/>
            <person name="Simoes Araujo J.L."/>
            <person name="Soares Vidal M."/>
            <person name="Borges de Freitas H.R."/>
            <person name="Rivello Crivelaro A.L."/>
            <person name="Bueno de Camargo Nunes A."/>
            <person name="dos Santos C.M."/>
            <person name="Palmeira da Silva Rosa D."/>
            <person name="da Silva Padilha D."/>
            <person name="da Silva E."/>
            <person name="Araujo Terra L."/>
            <person name="Soares Mendes V."/>
            <person name="Farinelli L."/>
            <person name="Magalhaes Cruz L."/>
            <person name="Baldani J.I."/>
        </authorList>
    </citation>
    <scope>NUCLEOTIDE SEQUENCE [LARGE SCALE GENOMIC DNA]</scope>
    <source>
        <strain evidence="1 2">CBAmC</strain>
    </source>
</reference>
<gene>
    <name evidence="1" type="ORF">Y958_01710</name>
</gene>
<dbReference type="KEGG" id="nao:Y958_01710"/>
<evidence type="ECO:0000313" key="2">
    <source>
        <dbReference type="Proteomes" id="UP000197153"/>
    </source>
</evidence>
<dbReference type="Proteomes" id="UP000197153">
    <property type="component" value="Chromosome 1"/>
</dbReference>
<sequence>MDRYTGKPFLRLIECYILDLIDQLEDKQRATLKAMEPNLQKTYNAQGTWQEIVAAQMAFTESFNAQVRTFWNGYLNHARANHASVHPEEFAISLVDQNFNSDQSPR</sequence>
<dbReference type="AlphaFoldDB" id="A0A248JM08"/>
<dbReference type="EMBL" id="CP022110">
    <property type="protein sequence ID" value="ASG19679.1"/>
    <property type="molecule type" value="Genomic_DNA"/>
</dbReference>